<feature type="compositionally biased region" description="Low complexity" evidence="1">
    <location>
        <begin position="929"/>
        <end position="938"/>
    </location>
</feature>
<feature type="compositionally biased region" description="Polar residues" evidence="1">
    <location>
        <begin position="1043"/>
        <end position="1053"/>
    </location>
</feature>
<dbReference type="OrthoDB" id="8197936at2759"/>
<proteinExistence type="predicted"/>
<evidence type="ECO:0000256" key="1">
    <source>
        <dbReference type="SAM" id="MobiDB-lite"/>
    </source>
</evidence>
<feature type="region of interest" description="Disordered" evidence="1">
    <location>
        <begin position="1041"/>
        <end position="1071"/>
    </location>
</feature>
<dbReference type="RefSeq" id="XP_028146502.1">
    <property type="nucleotide sequence ID" value="XM_028290701.1"/>
</dbReference>
<dbReference type="AlphaFoldDB" id="A0A6P7GKK6"/>
<feature type="compositionally biased region" description="Basic and acidic residues" evidence="1">
    <location>
        <begin position="1060"/>
        <end position="1071"/>
    </location>
</feature>
<feature type="compositionally biased region" description="Basic and acidic residues" evidence="1">
    <location>
        <begin position="292"/>
        <end position="307"/>
    </location>
</feature>
<gene>
    <name evidence="2" type="primary">LOC114339993</name>
</gene>
<reference evidence="2" key="1">
    <citation type="submission" date="2025-08" db="UniProtKB">
        <authorList>
            <consortium name="RefSeq"/>
        </authorList>
    </citation>
    <scope>IDENTIFICATION</scope>
    <source>
        <tissue evidence="2">Whole insect</tissue>
    </source>
</reference>
<feature type="region of interest" description="Disordered" evidence="1">
    <location>
        <begin position="909"/>
        <end position="938"/>
    </location>
</feature>
<protein>
    <submittedName>
        <fullName evidence="2">Uncharacterized protein LOC114339993 isoform X1</fullName>
    </submittedName>
</protein>
<feature type="region of interest" description="Disordered" evidence="1">
    <location>
        <begin position="1"/>
        <end position="79"/>
    </location>
</feature>
<feature type="compositionally biased region" description="Low complexity" evidence="1">
    <location>
        <begin position="619"/>
        <end position="628"/>
    </location>
</feature>
<feature type="compositionally biased region" description="Basic residues" evidence="1">
    <location>
        <begin position="257"/>
        <end position="267"/>
    </location>
</feature>
<feature type="compositionally biased region" description="Basic and acidic residues" evidence="1">
    <location>
        <begin position="332"/>
        <end position="352"/>
    </location>
</feature>
<feature type="region of interest" description="Disordered" evidence="1">
    <location>
        <begin position="99"/>
        <end position="137"/>
    </location>
</feature>
<organism evidence="2">
    <name type="scientific">Diabrotica virgifera virgifera</name>
    <name type="common">western corn rootworm</name>
    <dbReference type="NCBI Taxonomy" id="50390"/>
    <lineage>
        <taxon>Eukaryota</taxon>
        <taxon>Metazoa</taxon>
        <taxon>Ecdysozoa</taxon>
        <taxon>Arthropoda</taxon>
        <taxon>Hexapoda</taxon>
        <taxon>Insecta</taxon>
        <taxon>Pterygota</taxon>
        <taxon>Neoptera</taxon>
        <taxon>Endopterygota</taxon>
        <taxon>Coleoptera</taxon>
        <taxon>Polyphaga</taxon>
        <taxon>Cucujiformia</taxon>
        <taxon>Chrysomeloidea</taxon>
        <taxon>Chrysomelidae</taxon>
        <taxon>Galerucinae</taxon>
        <taxon>Diabroticina</taxon>
        <taxon>Diabroticites</taxon>
        <taxon>Diabrotica</taxon>
    </lineage>
</organism>
<feature type="compositionally biased region" description="Basic and acidic residues" evidence="1">
    <location>
        <begin position="14"/>
        <end position="28"/>
    </location>
</feature>
<feature type="region of interest" description="Disordered" evidence="1">
    <location>
        <begin position="619"/>
        <end position="706"/>
    </location>
</feature>
<dbReference type="InParanoid" id="A0A6P7GKK6"/>
<accession>A0A6P7GKK6</accession>
<name>A0A6P7GKK6_DIAVI</name>
<feature type="compositionally biased region" description="Low complexity" evidence="1">
    <location>
        <begin position="110"/>
        <end position="130"/>
    </location>
</feature>
<feature type="compositionally biased region" description="Polar residues" evidence="1">
    <location>
        <begin position="29"/>
        <end position="55"/>
    </location>
</feature>
<evidence type="ECO:0000313" key="2">
    <source>
        <dbReference type="RefSeq" id="XP_028146502.1"/>
    </source>
</evidence>
<feature type="region of interest" description="Disordered" evidence="1">
    <location>
        <begin position="185"/>
        <end position="217"/>
    </location>
</feature>
<sequence>MKTPERISQARCGFTRDSDEHSDSEESHITTSPRLPKTFQQKSYYNKLPYSSQSTPRRKYQHESTKSTRSSSTASENKITFNEDEYTKITTPRQDVLFKKGYLNKPRNYQTQTSTGTSTTSTGNSTGNGTPDHQSTDLEYDSQFVFPNGFVDQNGIYYVNSFEPYPLMLYNPPTYYTEFSNSKSKRYSTGSLTESTSPNNEEATSQDLSGGEASNNVSDYSGNHNVYNMVYPGYYVNGICPPQEIEVREYPTDQTRKIKKRRRRKTSKSQTNNQDSTECSEDEDPEPTQPKPTEKPAIKPVEPEEKQTNTSIEAATANPEPKPDSIESTTEETPKMNHHAEEKPIESEKTDNSEPVIIVNGTPEEVKICTENLKSTKYDLKPDAEEFVPRAFRTPEIPLSPVQFIKVPPNFMPIPVVPFNGQINPAFIPPGGIPINFLPPDPKMFPNFINFVPTPPRSEEATEKNKEAKEVTANHQNTCVIHHCTNIAKSEIPLKAEKIVEKSTPGKTIDIATIVSKLEEAAKEQEEDEDKSKVTEAEQITKKRIFKNNQKYRSNFKRNYYNSPRSSPQRQNGDITICNGIETNENKHIAIDNQIEEKLDPKFIRESPERFRKNWKNYQNNNNKWHQNGTPRSPKYSQRVPVNGELKQNLKQAPETIKTVENPKKTESPNKPPLNSPAKTNQPKIPDQWISVSSRKKRKNKNAETETEDYDFVVEDATPIEEDKDDQFQSYDVNLLVDVVPPSQTEDIPSERLEETLTVEITEGKIEEIISNIAQTESNSIQNNSLVPDIRSVTDIESEIINKEETLPEETQEVTADVVVDNDITLITTVKPETEPIDNVAEDVKTLKKKSKKNSQKSQTKRVIITDIDLSNKCEEPKTPVKKVVKKVDKAKDAPEIKIETVEPIVMKPVPSDETDDKKIKKKKKKTPKTVTDSSLSSSTTTLSVAEDAYDILLDANLSIESDKTNDEISVELDKMIQKGMYSNLEGKMRSLNIAEEDGFFKSVFSKIPISGRTEATGFLKTPDFTKIPLYKADSVSDEQLLESKQTNEQLPASESPDVFLDRPQEKPEEQKSLYPITEAVKEWMVRTRETTPEVEIFKSPMTIYKEFCDNSDTNSDTEVCGNLLSNELSASADDEEEEEVTLFTTEDTKSREGSSEDLLEYWEDLKPEDTHTEEVMDEKVENADEEQGLEVYESKYGKNEDFLNLQKEAREKAKATFPRHGNLPYRAVCCNLM</sequence>
<feature type="region of interest" description="Disordered" evidence="1">
    <location>
        <begin position="251"/>
        <end position="352"/>
    </location>
</feature>